<evidence type="ECO:0000256" key="7">
    <source>
        <dbReference type="HAMAP-Rule" id="MF_00259"/>
    </source>
</evidence>
<dbReference type="FunFam" id="4.10.1250.10:FF:000001">
    <property type="entry name" value="Aminomethyltransferase"/>
    <property type="match status" value="1"/>
</dbReference>
<dbReference type="NCBIfam" id="TIGR00528">
    <property type="entry name" value="gcvT"/>
    <property type="match status" value="1"/>
</dbReference>
<dbReference type="GO" id="GO:0019464">
    <property type="term" value="P:glycine decarboxylation via glycine cleavage system"/>
    <property type="evidence" value="ECO:0007669"/>
    <property type="project" value="UniProtKB-UniRule"/>
</dbReference>
<feature type="domain" description="Aminomethyltransferase C-terminal" evidence="10">
    <location>
        <begin position="288"/>
        <end position="359"/>
    </location>
</feature>
<dbReference type="EMBL" id="DNZF01000051">
    <property type="protein sequence ID" value="HBK52756.1"/>
    <property type="molecule type" value="Genomic_DNA"/>
</dbReference>
<evidence type="ECO:0000256" key="5">
    <source>
        <dbReference type="ARBA" id="ARBA00031395"/>
    </source>
</evidence>
<dbReference type="Gene3D" id="3.30.1360.120">
    <property type="entry name" value="Probable tRNA modification gtpase trme, domain 1"/>
    <property type="match status" value="1"/>
</dbReference>
<evidence type="ECO:0000256" key="3">
    <source>
        <dbReference type="ARBA" id="ARBA00022576"/>
    </source>
</evidence>
<comment type="subunit">
    <text evidence="7">The glycine cleavage system is composed of four proteins: P, T, L and H.</text>
</comment>
<dbReference type="RefSeq" id="WP_276621287.1">
    <property type="nucleotide sequence ID" value="NZ_DHSN01000080.1"/>
</dbReference>
<dbReference type="Pfam" id="PF08669">
    <property type="entry name" value="GCV_T_C"/>
    <property type="match status" value="1"/>
</dbReference>
<dbReference type="EC" id="2.1.2.10" evidence="2 7"/>
<evidence type="ECO:0000256" key="8">
    <source>
        <dbReference type="PIRSR" id="PIRSR006487-1"/>
    </source>
</evidence>
<comment type="similarity">
    <text evidence="1 7">Belongs to the GcvT family.</text>
</comment>
<dbReference type="PANTHER" id="PTHR43757:SF2">
    <property type="entry name" value="AMINOMETHYLTRANSFERASE, MITOCHONDRIAL"/>
    <property type="match status" value="1"/>
</dbReference>
<keyword evidence="3 7" id="KW-0032">Aminotransferase</keyword>
<dbReference type="InterPro" id="IPR029043">
    <property type="entry name" value="GcvT/YgfZ_C"/>
</dbReference>
<dbReference type="GO" id="GO:0032259">
    <property type="term" value="P:methylation"/>
    <property type="evidence" value="ECO:0007669"/>
    <property type="project" value="UniProtKB-KW"/>
</dbReference>
<dbReference type="GO" id="GO:0005829">
    <property type="term" value="C:cytosol"/>
    <property type="evidence" value="ECO:0007669"/>
    <property type="project" value="TreeGrafter"/>
</dbReference>
<comment type="caution">
    <text evidence="11">The sequence shown here is derived from an EMBL/GenBank/DDBJ whole genome shotgun (WGS) entry which is preliminary data.</text>
</comment>
<dbReference type="PANTHER" id="PTHR43757">
    <property type="entry name" value="AMINOMETHYLTRANSFERASE"/>
    <property type="match status" value="1"/>
</dbReference>
<evidence type="ECO:0000313" key="11">
    <source>
        <dbReference type="EMBL" id="HBK52756.1"/>
    </source>
</evidence>
<keyword evidence="11" id="KW-0489">Methyltransferase</keyword>
<name>A0A354YVN2_9FIRM</name>
<dbReference type="InterPro" id="IPR006223">
    <property type="entry name" value="GcvT"/>
</dbReference>
<evidence type="ECO:0000256" key="6">
    <source>
        <dbReference type="ARBA" id="ARBA00047665"/>
    </source>
</evidence>
<evidence type="ECO:0000313" key="12">
    <source>
        <dbReference type="Proteomes" id="UP000263273"/>
    </source>
</evidence>
<dbReference type="AlphaFoldDB" id="A0A354YVN2"/>
<protein>
    <recommendedName>
        <fullName evidence="2 7">Aminomethyltransferase</fullName>
        <ecNumber evidence="2 7">2.1.2.10</ecNumber>
    </recommendedName>
    <alternativeName>
        <fullName evidence="5 7">Glycine cleavage system T protein</fullName>
    </alternativeName>
</protein>
<dbReference type="SUPFAM" id="SSF101790">
    <property type="entry name" value="Aminomethyltransferase beta-barrel domain"/>
    <property type="match status" value="1"/>
</dbReference>
<dbReference type="Gene3D" id="2.40.30.110">
    <property type="entry name" value="Aminomethyltransferase beta-barrel domains"/>
    <property type="match status" value="1"/>
</dbReference>
<evidence type="ECO:0000259" key="10">
    <source>
        <dbReference type="Pfam" id="PF08669"/>
    </source>
</evidence>
<comment type="catalytic activity">
    <reaction evidence="6 7">
        <text>N(6)-[(R)-S(8)-aminomethyldihydrolipoyl]-L-lysyl-[protein] + (6S)-5,6,7,8-tetrahydrofolate = N(6)-[(R)-dihydrolipoyl]-L-lysyl-[protein] + (6R)-5,10-methylene-5,6,7,8-tetrahydrofolate + NH4(+)</text>
        <dbReference type="Rhea" id="RHEA:16945"/>
        <dbReference type="Rhea" id="RHEA-COMP:10475"/>
        <dbReference type="Rhea" id="RHEA-COMP:10492"/>
        <dbReference type="ChEBI" id="CHEBI:15636"/>
        <dbReference type="ChEBI" id="CHEBI:28938"/>
        <dbReference type="ChEBI" id="CHEBI:57453"/>
        <dbReference type="ChEBI" id="CHEBI:83100"/>
        <dbReference type="ChEBI" id="CHEBI:83143"/>
        <dbReference type="EC" id="2.1.2.10"/>
    </reaction>
</comment>
<dbReference type="NCBIfam" id="NF001567">
    <property type="entry name" value="PRK00389.1"/>
    <property type="match status" value="1"/>
</dbReference>
<dbReference type="InterPro" id="IPR006222">
    <property type="entry name" value="GCVT_N"/>
</dbReference>
<dbReference type="InterPro" id="IPR027266">
    <property type="entry name" value="TrmE/GcvT-like"/>
</dbReference>
<keyword evidence="4 7" id="KW-0808">Transferase</keyword>
<evidence type="ECO:0000256" key="1">
    <source>
        <dbReference type="ARBA" id="ARBA00008609"/>
    </source>
</evidence>
<proteinExistence type="inferred from homology"/>
<dbReference type="InterPro" id="IPR028896">
    <property type="entry name" value="GcvT/YgfZ/DmdA"/>
</dbReference>
<organism evidence="11 12">
    <name type="scientific">Syntrophomonas wolfei</name>
    <dbReference type="NCBI Taxonomy" id="863"/>
    <lineage>
        <taxon>Bacteria</taxon>
        <taxon>Bacillati</taxon>
        <taxon>Bacillota</taxon>
        <taxon>Clostridia</taxon>
        <taxon>Eubacteriales</taxon>
        <taxon>Syntrophomonadaceae</taxon>
        <taxon>Syntrophomonas</taxon>
    </lineage>
</organism>
<dbReference type="PIRSF" id="PIRSF006487">
    <property type="entry name" value="GcvT"/>
    <property type="match status" value="1"/>
</dbReference>
<dbReference type="Gene3D" id="4.10.1250.10">
    <property type="entry name" value="Aminomethyltransferase fragment"/>
    <property type="match status" value="1"/>
</dbReference>
<dbReference type="Pfam" id="PF01571">
    <property type="entry name" value="GCV_T"/>
    <property type="match status" value="1"/>
</dbReference>
<dbReference type="InterPro" id="IPR022903">
    <property type="entry name" value="GcvT_bac"/>
</dbReference>
<accession>A0A354YVN2</accession>
<dbReference type="GO" id="GO:0008168">
    <property type="term" value="F:methyltransferase activity"/>
    <property type="evidence" value="ECO:0007669"/>
    <property type="project" value="UniProtKB-KW"/>
</dbReference>
<evidence type="ECO:0000256" key="2">
    <source>
        <dbReference type="ARBA" id="ARBA00012616"/>
    </source>
</evidence>
<dbReference type="SUPFAM" id="SSF103025">
    <property type="entry name" value="Folate-binding domain"/>
    <property type="match status" value="1"/>
</dbReference>
<dbReference type="STRING" id="378794.GCA_001570625_01439"/>
<feature type="binding site" evidence="8">
    <location>
        <position position="197"/>
    </location>
    <ligand>
        <name>substrate</name>
    </ligand>
</feature>
<dbReference type="GO" id="GO:0005960">
    <property type="term" value="C:glycine cleavage complex"/>
    <property type="evidence" value="ECO:0007669"/>
    <property type="project" value="InterPro"/>
</dbReference>
<feature type="domain" description="GCVT N-terminal" evidence="9">
    <location>
        <begin position="9"/>
        <end position="262"/>
    </location>
</feature>
<dbReference type="InterPro" id="IPR013977">
    <property type="entry name" value="GcvT_C"/>
</dbReference>
<dbReference type="HAMAP" id="MF_00259">
    <property type="entry name" value="GcvT"/>
    <property type="match status" value="1"/>
</dbReference>
<dbReference type="GO" id="GO:0008483">
    <property type="term" value="F:transaminase activity"/>
    <property type="evidence" value="ECO:0007669"/>
    <property type="project" value="UniProtKB-KW"/>
</dbReference>
<evidence type="ECO:0000259" key="9">
    <source>
        <dbReference type="Pfam" id="PF01571"/>
    </source>
</evidence>
<dbReference type="Gene3D" id="3.30.70.1400">
    <property type="entry name" value="Aminomethyltransferase beta-barrel domains"/>
    <property type="match status" value="1"/>
</dbReference>
<dbReference type="FunFam" id="2.40.30.110:FF:000003">
    <property type="entry name" value="Aminomethyltransferase"/>
    <property type="match status" value="1"/>
</dbReference>
<comment type="function">
    <text evidence="7">The glycine cleavage system catalyzes the degradation of glycine.</text>
</comment>
<evidence type="ECO:0000256" key="4">
    <source>
        <dbReference type="ARBA" id="ARBA00022679"/>
    </source>
</evidence>
<dbReference type="GO" id="GO:0004047">
    <property type="term" value="F:aminomethyltransferase activity"/>
    <property type="evidence" value="ECO:0007669"/>
    <property type="project" value="UniProtKB-UniRule"/>
</dbReference>
<reference evidence="11 12" key="1">
    <citation type="journal article" date="2018" name="Nat. Biotechnol.">
        <title>A standardized bacterial taxonomy based on genome phylogeny substantially revises the tree of life.</title>
        <authorList>
            <person name="Parks D.H."/>
            <person name="Chuvochina M."/>
            <person name="Waite D.W."/>
            <person name="Rinke C."/>
            <person name="Skarshewski A."/>
            <person name="Chaumeil P.A."/>
            <person name="Hugenholtz P."/>
        </authorList>
    </citation>
    <scope>NUCLEOTIDE SEQUENCE [LARGE SCALE GENOMIC DNA]</scope>
    <source>
        <strain evidence="11">UBA10948</strain>
    </source>
</reference>
<gene>
    <name evidence="7 11" type="primary">gcvT</name>
    <name evidence="11" type="ORF">DDZ44_02315</name>
</gene>
<dbReference type="FunFam" id="3.30.70.1400:FF:000001">
    <property type="entry name" value="Aminomethyltransferase"/>
    <property type="match status" value="1"/>
</dbReference>
<dbReference type="Proteomes" id="UP000263273">
    <property type="component" value="Unassembled WGS sequence"/>
</dbReference>
<sequence>MNLKRTALFPAHQKYNGRMVDFGGWELPIQYESIIKEHHMVRKKAGLFDVSHMGEIEVRGEKAEAFLQYLLSNDIKKIAPGQVQYNIMCYPDGGVVDDLLVYKYTTEHYILVVNAANTDKDFEWIKKNAFPGVAIKNLSDDYAQMAIQGPLAEQILQKLTDLDLRSIKYYWFQSNVEIAGKTAIISRTGYTGEDGFEIYLSPADAIDVWEAILAAGGEDIAPIGLGARDSLRFEAKLPLYGQELGPDISPLEARLGIFVKFDCGDFIGREALLRQKESQPPRVQAELLMLERGIPRSHYEVCQEGKVIGQLSSGGLAPSLEKNLALALVDREYYQPGAEVEVMIRNKPVKAQIVTGAFYRKKTQAS</sequence>